<reference evidence="12" key="3">
    <citation type="submission" date="2017-04" db="EMBL/GenBank/DDBJ databases">
        <title>Population genomics of picophytoplankton unveils novel chromosome hypervariability.</title>
        <authorList>
            <consortium name="DOE Joint Genome Institute"/>
            <person name="Blanc-Mathieu R."/>
            <person name="Krasovec M."/>
            <person name="Hebrard M."/>
            <person name="Yau S."/>
            <person name="Desgranges E."/>
            <person name="Martin J."/>
            <person name="Schackwitz W."/>
            <person name="Kuo A."/>
            <person name="Salin G."/>
            <person name="Donnadieu C."/>
            <person name="Desdevises Y."/>
            <person name="Sanchez-Ferandin S."/>
            <person name="Moreau H."/>
            <person name="Rivals E."/>
            <person name="Grigoriev I.V."/>
            <person name="Grimsley N."/>
            <person name="Eyre-Walker A."/>
            <person name="Piganeau G."/>
        </authorList>
    </citation>
    <scope>NUCLEOTIDE SEQUENCE [LARGE SCALE GENOMIC DNA]</scope>
    <source>
        <strain evidence="12">RCC 1115</strain>
    </source>
</reference>
<feature type="binding site" evidence="9">
    <location>
        <position position="88"/>
    </location>
    <ligand>
        <name>Fe cation</name>
        <dbReference type="ChEBI" id="CHEBI:24875"/>
        <label>1</label>
    </ligand>
</feature>
<feature type="compositionally biased region" description="Low complexity" evidence="10">
    <location>
        <begin position="133"/>
        <end position="142"/>
    </location>
</feature>
<evidence type="ECO:0000256" key="1">
    <source>
        <dbReference type="ARBA" id="ARBA00000068"/>
    </source>
</evidence>
<dbReference type="GO" id="GO:0016829">
    <property type="term" value="F:lyase activity"/>
    <property type="evidence" value="ECO:0007669"/>
    <property type="project" value="UniProtKB-KW"/>
</dbReference>
<evidence type="ECO:0000313" key="11">
    <source>
        <dbReference type="EMBL" id="CAL58085.1"/>
    </source>
</evidence>
<keyword evidence="11" id="KW-0456">Lyase</keyword>
<dbReference type="AlphaFoldDB" id="Q00UG4"/>
<evidence type="ECO:0000256" key="7">
    <source>
        <dbReference type="ARBA" id="ARBA00023033"/>
    </source>
</evidence>
<feature type="binding site" evidence="9">
    <location>
        <position position="272"/>
    </location>
    <ligand>
        <name>Fe cation</name>
        <dbReference type="ChEBI" id="CHEBI:24875"/>
        <label>2</label>
    </ligand>
</feature>
<dbReference type="OMA" id="LQEPCSI"/>
<dbReference type="KEGG" id="ota:OT_ostta16g00870"/>
<keyword evidence="4" id="KW-0677">Repeat</keyword>
<evidence type="ECO:0000256" key="8">
    <source>
        <dbReference type="ARBA" id="ARBA00023256"/>
    </source>
</evidence>
<dbReference type="GO" id="GO:0019135">
    <property type="term" value="F:deoxyhypusine monooxygenase activity"/>
    <property type="evidence" value="ECO:0007669"/>
    <property type="project" value="UniProtKB-UniRule"/>
</dbReference>
<dbReference type="EMBL" id="CAID01000016">
    <property type="protein sequence ID" value="CAL58085.1"/>
    <property type="molecule type" value="Genomic_DNA"/>
</dbReference>
<evidence type="ECO:0000256" key="5">
    <source>
        <dbReference type="ARBA" id="ARBA00023002"/>
    </source>
</evidence>
<dbReference type="SMART" id="SM00567">
    <property type="entry name" value="EZ_HEAT"/>
    <property type="match status" value="6"/>
</dbReference>
<dbReference type="InterPro" id="IPR004155">
    <property type="entry name" value="PBS_lyase_HEAT"/>
</dbReference>
<dbReference type="GO" id="GO:0046872">
    <property type="term" value="F:metal ion binding"/>
    <property type="evidence" value="ECO:0007669"/>
    <property type="project" value="UniProtKB-KW"/>
</dbReference>
<evidence type="ECO:0000256" key="4">
    <source>
        <dbReference type="ARBA" id="ARBA00022737"/>
    </source>
</evidence>
<accession>A0A1Y5I7N8</accession>
<dbReference type="Pfam" id="PF13646">
    <property type="entry name" value="HEAT_2"/>
    <property type="match status" value="2"/>
</dbReference>
<protein>
    <recommendedName>
        <fullName evidence="9">Deoxyhypusine hydroxylase</fullName>
        <shortName evidence="9">DOHH</shortName>
        <ecNumber evidence="9">1.14.99.29</ecNumber>
    </recommendedName>
    <alternativeName>
        <fullName evidence="9">Deoxyhypusine dioxygenase</fullName>
    </alternativeName>
    <alternativeName>
        <fullName evidence="9">Deoxyhypusine monooxygenase</fullName>
    </alternativeName>
</protein>
<dbReference type="PANTHER" id="PTHR12697:SF5">
    <property type="entry name" value="DEOXYHYPUSINE HYDROXYLASE"/>
    <property type="match status" value="1"/>
</dbReference>
<feature type="binding site" evidence="9">
    <location>
        <position position="54"/>
    </location>
    <ligand>
        <name>Fe cation</name>
        <dbReference type="ChEBI" id="CHEBI:24875"/>
        <label>1</label>
    </ligand>
</feature>
<keyword evidence="5 9" id="KW-0560">Oxidoreductase</keyword>
<feature type="binding site" evidence="9">
    <location>
        <position position="237"/>
    </location>
    <ligand>
        <name>Fe cation</name>
        <dbReference type="ChEBI" id="CHEBI:24875"/>
        <label>2</label>
    </ligand>
</feature>
<comment type="function">
    <text evidence="9">Catalyzes the hydroxylation of the N(6)-(4-aminobutyl)-L-lysine intermediate to form hypusine, an essential post-translational modification only found in mature eIF-5A factor.</text>
</comment>
<evidence type="ECO:0000256" key="2">
    <source>
        <dbReference type="ARBA" id="ARBA00005041"/>
    </source>
</evidence>
<dbReference type="HAMAP" id="MF_03101">
    <property type="entry name" value="Deoxyhypusine_hydroxylase"/>
    <property type="match status" value="1"/>
</dbReference>
<comment type="similarity">
    <text evidence="9">Belongs to the deoxyhypusine hydroxylase family.</text>
</comment>
<feature type="region of interest" description="Disordered" evidence="10">
    <location>
        <begin position="133"/>
        <end position="164"/>
    </location>
</feature>
<evidence type="ECO:0000256" key="3">
    <source>
        <dbReference type="ARBA" id="ARBA00022723"/>
    </source>
</evidence>
<feature type="binding site" evidence="9">
    <location>
        <position position="87"/>
    </location>
    <ligand>
        <name>Fe cation</name>
        <dbReference type="ChEBI" id="CHEBI:24875"/>
        <label>1</label>
    </ligand>
</feature>
<feature type="compositionally biased region" description="Basic and acidic residues" evidence="10">
    <location>
        <begin position="143"/>
        <end position="155"/>
    </location>
</feature>
<dbReference type="STRING" id="70448.Q00UG4"/>
<comment type="cofactor">
    <cofactor evidence="9">
        <name>Fe(2+)</name>
        <dbReference type="ChEBI" id="CHEBI:29033"/>
    </cofactor>
    <text evidence="9">Binds 2 Fe(2+) ions per subunit.</text>
</comment>
<gene>
    <name evidence="12" type="ORF">BE221DRAFT_193690</name>
    <name evidence="11" type="ORF">OT_ostta16g00870</name>
</gene>
<dbReference type="InParanoid" id="Q00UG4"/>
<accession>Q00UG4</accession>
<keyword evidence="8 9" id="KW-0386">Hypusine biosynthesis</keyword>
<evidence type="ECO:0000256" key="6">
    <source>
        <dbReference type="ARBA" id="ARBA00023004"/>
    </source>
</evidence>
<dbReference type="Proteomes" id="UP000195557">
    <property type="component" value="Unassembled WGS sequence"/>
</dbReference>
<dbReference type="SUPFAM" id="SSF48371">
    <property type="entry name" value="ARM repeat"/>
    <property type="match status" value="1"/>
</dbReference>
<evidence type="ECO:0000256" key="9">
    <source>
        <dbReference type="HAMAP-Rule" id="MF_03101"/>
    </source>
</evidence>
<dbReference type="EC" id="1.14.99.29" evidence="9"/>
<organism evidence="11 13">
    <name type="scientific">Ostreococcus tauri</name>
    <name type="common">Marine green alga</name>
    <dbReference type="NCBI Taxonomy" id="70448"/>
    <lineage>
        <taxon>Eukaryota</taxon>
        <taxon>Viridiplantae</taxon>
        <taxon>Chlorophyta</taxon>
        <taxon>Mamiellophyceae</taxon>
        <taxon>Mamiellales</taxon>
        <taxon>Bathycoccaceae</taxon>
        <taxon>Ostreococcus</taxon>
    </lineage>
</organism>
<dbReference type="InterPro" id="IPR027517">
    <property type="entry name" value="Deoxyhypusine_hydroxylase"/>
</dbReference>
<dbReference type="UniPathway" id="UPA00354"/>
<feature type="binding site" evidence="9">
    <location>
        <position position="55"/>
    </location>
    <ligand>
        <name>Fe cation</name>
        <dbReference type="ChEBI" id="CHEBI:24875"/>
        <label>1</label>
    </ligand>
</feature>
<dbReference type="Gene3D" id="1.25.10.10">
    <property type="entry name" value="Leucine-rich Repeat Variant"/>
    <property type="match status" value="2"/>
</dbReference>
<dbReference type="PANTHER" id="PTHR12697">
    <property type="entry name" value="PBS LYASE HEAT-LIKE PROTEIN"/>
    <property type="match status" value="1"/>
</dbReference>
<accession>A0A454XKQ4</accession>
<evidence type="ECO:0000313" key="13">
    <source>
        <dbReference type="Proteomes" id="UP000009170"/>
    </source>
</evidence>
<reference evidence="11 13" key="1">
    <citation type="journal article" date="2006" name="Proc. Natl. Acad. Sci. U.S.A.">
        <title>Genome analysis of the smallest free-living eukaryote Ostreococcus tauri unveils many unique features.</title>
        <authorList>
            <person name="Derelle E."/>
            <person name="Ferraz C."/>
            <person name="Rombauts S."/>
            <person name="Rouze P."/>
            <person name="Worden A.Z."/>
            <person name="Robbens S."/>
            <person name="Partensky F."/>
            <person name="Degroeve S."/>
            <person name="Echeynie S."/>
            <person name="Cooke R."/>
            <person name="Saeys Y."/>
            <person name="Wuyts J."/>
            <person name="Jabbari K."/>
            <person name="Bowler C."/>
            <person name="Panaud O."/>
            <person name="Piegu B."/>
            <person name="Ball S.G."/>
            <person name="Ral J.-P."/>
            <person name="Bouget F.-Y."/>
            <person name="Piganeau G."/>
            <person name="De Baets B."/>
            <person name="Picard A."/>
            <person name="Delseny M."/>
            <person name="Demaille J."/>
            <person name="Van de Peer Y."/>
            <person name="Moreau H."/>
        </authorList>
    </citation>
    <scope>NUCLEOTIDE SEQUENCE [LARGE SCALE GENOMIC DNA]</scope>
    <source>
        <strain evidence="11 13">OTTH0595</strain>
    </source>
</reference>
<keyword evidence="3 9" id="KW-0479">Metal-binding</keyword>
<dbReference type="GeneID" id="9831211"/>
<evidence type="ECO:0000313" key="12">
    <source>
        <dbReference type="EMBL" id="OUS44244.1"/>
    </source>
</evidence>
<reference evidence="11" key="2">
    <citation type="journal article" date="2014" name="BMC Genomics">
        <title>An improved genome of the model marine alga Ostreococcus tauri unfolds by assessing Illumina de novo assemblies.</title>
        <authorList>
            <person name="Blanc-Mathieu R."/>
            <person name="Verhelst B."/>
            <person name="Derelle E."/>
            <person name="Rombauts S."/>
            <person name="Bouget F.Y."/>
            <person name="Carre I."/>
            <person name="Chateau A."/>
            <person name="Eyre-Walker A."/>
            <person name="Grimsley N."/>
            <person name="Moreau H."/>
            <person name="Piegu B."/>
            <person name="Rivals E."/>
            <person name="Schackwitz W."/>
            <person name="Van de Peer Y."/>
            <person name="Piganeau G."/>
        </authorList>
    </citation>
    <scope>NUCLEOTIDE SEQUENCE</scope>
    <source>
        <strain evidence="11">RCC4221</strain>
    </source>
</reference>
<keyword evidence="7 9" id="KW-0503">Monooxygenase</keyword>
<proteinExistence type="inferred from homology"/>
<feature type="binding site" evidence="9">
    <location>
        <position position="236"/>
    </location>
    <ligand>
        <name>Fe cation</name>
        <dbReference type="ChEBI" id="CHEBI:24875"/>
        <label>2</label>
    </ligand>
</feature>
<feature type="binding site" evidence="9">
    <location>
        <position position="271"/>
    </location>
    <ligand>
        <name>Fe cation</name>
        <dbReference type="ChEBI" id="CHEBI:24875"/>
        <label>2</label>
    </ligand>
</feature>
<keyword evidence="6 9" id="KW-0408">Iron</keyword>
<evidence type="ECO:0000256" key="10">
    <source>
        <dbReference type="SAM" id="MobiDB-lite"/>
    </source>
</evidence>
<sequence>MAVDAARALRDRALPMEARFTALFRLRSLGDDRSVDALLDALDASVEPSALLRHECAFALGQMRAGRAIERLIEVMEDEGEDGMVRHECAEALGAMARRESRAIDALTRACGSSTREVSETASLALRKLKSGSVDTGSTVGSAKERASANERVVDGDDESGATPYLSVDPVPAMAASTPMETLERVVLDDTEDMYARYGAMFALRNASYASASSSDACADVLGRVLATSESALLKHEVCYVLGQLQSASPGARDALVRCLEDAREHPMVRHEAAEALGSIAHPSTKDYLETFAKDPEPIIAESCEVALSIMRAEQDNVFIGVDGTVAVIGT</sequence>
<dbReference type="InterPro" id="IPR016024">
    <property type="entry name" value="ARM-type_fold"/>
</dbReference>
<comment type="catalytic activity">
    <reaction evidence="1 9">
        <text>[eIF5A protein]-deoxyhypusine + AH2 + O2 = [eIF5A protein]-hypusine + A + H2O</text>
        <dbReference type="Rhea" id="RHEA:14101"/>
        <dbReference type="Rhea" id="RHEA-COMP:10144"/>
        <dbReference type="Rhea" id="RHEA-COMP:12592"/>
        <dbReference type="ChEBI" id="CHEBI:13193"/>
        <dbReference type="ChEBI" id="CHEBI:15377"/>
        <dbReference type="ChEBI" id="CHEBI:15379"/>
        <dbReference type="ChEBI" id="CHEBI:17499"/>
        <dbReference type="ChEBI" id="CHEBI:82657"/>
        <dbReference type="ChEBI" id="CHEBI:91175"/>
        <dbReference type="EC" id="1.14.99.29"/>
    </reaction>
</comment>
<comment type="pathway">
    <text evidence="2 9">Protein modification; eIF5A hypusination.</text>
</comment>
<keyword evidence="13" id="KW-1185">Reference proteome</keyword>
<dbReference type="RefSeq" id="XP_003083536.1">
    <property type="nucleotide sequence ID" value="XM_003083488.1"/>
</dbReference>
<dbReference type="OrthoDB" id="421002at2759"/>
<dbReference type="FunCoup" id="Q00UG4">
    <property type="interactions" value="1655"/>
</dbReference>
<dbReference type="EMBL" id="KZ155825">
    <property type="protein sequence ID" value="OUS44244.1"/>
    <property type="molecule type" value="Genomic_DNA"/>
</dbReference>
<dbReference type="InterPro" id="IPR011989">
    <property type="entry name" value="ARM-like"/>
</dbReference>
<name>Q00UG4_OSTTA</name>
<dbReference type="Proteomes" id="UP000009170">
    <property type="component" value="Unassembled WGS sequence"/>
</dbReference>